<evidence type="ECO:0000256" key="3">
    <source>
        <dbReference type="ARBA" id="ARBA00022692"/>
    </source>
</evidence>
<evidence type="ECO:0000313" key="8">
    <source>
        <dbReference type="EMBL" id="KNC50306.1"/>
    </source>
</evidence>
<keyword evidence="9" id="KW-1185">Reference proteome</keyword>
<evidence type="ECO:0000313" key="9">
    <source>
        <dbReference type="Proteomes" id="UP000054408"/>
    </source>
</evidence>
<dbReference type="GO" id="GO:0016020">
    <property type="term" value="C:membrane"/>
    <property type="evidence" value="ECO:0007669"/>
    <property type="project" value="UniProtKB-SubCell"/>
</dbReference>
<evidence type="ECO:0000256" key="1">
    <source>
        <dbReference type="ARBA" id="ARBA00004141"/>
    </source>
</evidence>
<dbReference type="InterPro" id="IPR002067">
    <property type="entry name" value="MCP"/>
</dbReference>
<dbReference type="OMA" id="MYVCYGA"/>
<dbReference type="Gene3D" id="1.50.40.10">
    <property type="entry name" value="Mitochondrial carrier domain"/>
    <property type="match status" value="1"/>
</dbReference>
<evidence type="ECO:0000256" key="2">
    <source>
        <dbReference type="ARBA" id="ARBA00022448"/>
    </source>
</evidence>
<dbReference type="Pfam" id="PF00153">
    <property type="entry name" value="Mito_carr"/>
    <property type="match status" value="3"/>
</dbReference>
<dbReference type="PANTHER" id="PTHR24089">
    <property type="entry name" value="SOLUTE CARRIER FAMILY 25"/>
    <property type="match status" value="1"/>
</dbReference>
<feature type="repeat" description="Solcar" evidence="6">
    <location>
        <begin position="222"/>
        <end position="317"/>
    </location>
</feature>
<dbReference type="eggNOG" id="KOG0752">
    <property type="taxonomic scope" value="Eukaryota"/>
</dbReference>
<sequence>MAEASKGCGGGRDKVASRRSTRFAGAELAAGVASGVASRLVVAPLDVLKLRLQVQTRVASEARGKHVYSSMRHAVVQIVKTEGLVGLWRGNVAGNLMYMGYAPINFFVYHQIRVAASDNDADPSQPLPWMSSLAAGALSASVATLATYPLDLMRTLFATQGEPKVYHTLLESTRIRISTDGLLGLYRGLGITLVQTVPYVAIQLTLYEEVKARAFAHDNFRMPMWASAAVGASSGALAKFAVYPLDLVRRRMQVQGLERSAEYGGRLPSYTSSWQCLRATLHLSGVRGLYQGLLPAMLKVIPASIVTFVAYEESIKLFRRLDRA</sequence>
<keyword evidence="2 7" id="KW-0813">Transport</keyword>
<dbReference type="EMBL" id="GL349461">
    <property type="protein sequence ID" value="KNC50306.1"/>
    <property type="molecule type" value="Genomic_DNA"/>
</dbReference>
<keyword evidence="3 6" id="KW-0812">Transmembrane</keyword>
<evidence type="ECO:0000256" key="7">
    <source>
        <dbReference type="RuleBase" id="RU000488"/>
    </source>
</evidence>
<dbReference type="GO" id="GO:0055085">
    <property type="term" value="P:transmembrane transport"/>
    <property type="evidence" value="ECO:0007669"/>
    <property type="project" value="InterPro"/>
</dbReference>
<dbReference type="OrthoDB" id="18574at2759"/>
<evidence type="ECO:0000256" key="6">
    <source>
        <dbReference type="PROSITE-ProRule" id="PRU00282"/>
    </source>
</evidence>
<reference evidence="8 9" key="1">
    <citation type="submission" date="2010-05" db="EMBL/GenBank/DDBJ databases">
        <title>The Genome Sequence of Thecamonas trahens ATCC 50062.</title>
        <authorList>
            <consortium name="The Broad Institute Genome Sequencing Platform"/>
            <person name="Russ C."/>
            <person name="Cuomo C."/>
            <person name="Shea T."/>
            <person name="Young S.K."/>
            <person name="Zeng Q."/>
            <person name="Koehrsen M."/>
            <person name="Haas B."/>
            <person name="Borodovsky M."/>
            <person name="Guigo R."/>
            <person name="Alvarado L."/>
            <person name="Berlin A."/>
            <person name="Bochicchio J."/>
            <person name="Borenstein D."/>
            <person name="Chapman S."/>
            <person name="Chen Z."/>
            <person name="Freedman E."/>
            <person name="Gellesch M."/>
            <person name="Goldberg J."/>
            <person name="Griggs A."/>
            <person name="Gujja S."/>
            <person name="Heilman E."/>
            <person name="Heiman D."/>
            <person name="Hepburn T."/>
            <person name="Howarth C."/>
            <person name="Jen D."/>
            <person name="Larson L."/>
            <person name="Mehta T."/>
            <person name="Park D."/>
            <person name="Pearson M."/>
            <person name="Roberts A."/>
            <person name="Saif S."/>
            <person name="Shenoy N."/>
            <person name="Sisk P."/>
            <person name="Stolte C."/>
            <person name="Sykes S."/>
            <person name="Thomson T."/>
            <person name="Walk T."/>
            <person name="White J."/>
            <person name="Yandava C."/>
            <person name="Burger G."/>
            <person name="Gray M.W."/>
            <person name="Holland P.W.H."/>
            <person name="King N."/>
            <person name="Lang F.B.F."/>
            <person name="Roger A.J."/>
            <person name="Ruiz-Trillo I."/>
            <person name="Lander E."/>
            <person name="Nusbaum C."/>
        </authorList>
    </citation>
    <scope>NUCLEOTIDE SEQUENCE [LARGE SCALE GENOMIC DNA]</scope>
    <source>
        <strain evidence="8 9">ATCC 50062</strain>
    </source>
</reference>
<dbReference type="AlphaFoldDB" id="A0A0L0DDT8"/>
<dbReference type="InterPro" id="IPR018108">
    <property type="entry name" value="MCP_transmembrane"/>
</dbReference>
<comment type="subcellular location">
    <subcellularLocation>
        <location evidence="1">Membrane</location>
        <topology evidence="1">Multi-pass membrane protein</topology>
    </subcellularLocation>
</comment>
<organism evidence="8 9">
    <name type="scientific">Thecamonas trahens ATCC 50062</name>
    <dbReference type="NCBI Taxonomy" id="461836"/>
    <lineage>
        <taxon>Eukaryota</taxon>
        <taxon>Apusozoa</taxon>
        <taxon>Apusomonadida</taxon>
        <taxon>Apusomonadidae</taxon>
        <taxon>Thecamonas</taxon>
    </lineage>
</organism>
<dbReference type="STRING" id="461836.A0A0L0DDT8"/>
<comment type="similarity">
    <text evidence="7">Belongs to the mitochondrial carrier (TC 2.A.29) family.</text>
</comment>
<protein>
    <submittedName>
        <fullName evidence="8">Thiamine pyrophosphate carrier 1</fullName>
    </submittedName>
</protein>
<dbReference type="Proteomes" id="UP000054408">
    <property type="component" value="Unassembled WGS sequence"/>
</dbReference>
<feature type="repeat" description="Solcar" evidence="6">
    <location>
        <begin position="127"/>
        <end position="213"/>
    </location>
</feature>
<name>A0A0L0DDT8_THETB</name>
<keyword evidence="5 6" id="KW-0472">Membrane</keyword>
<dbReference type="RefSeq" id="XP_013756853.1">
    <property type="nucleotide sequence ID" value="XM_013901399.1"/>
</dbReference>
<accession>A0A0L0DDT8</accession>
<dbReference type="PROSITE" id="PS50920">
    <property type="entry name" value="SOLCAR"/>
    <property type="match status" value="3"/>
</dbReference>
<evidence type="ECO:0000256" key="4">
    <source>
        <dbReference type="ARBA" id="ARBA00022737"/>
    </source>
</evidence>
<dbReference type="InterPro" id="IPR023395">
    <property type="entry name" value="MCP_dom_sf"/>
</dbReference>
<keyword evidence="4" id="KW-0677">Repeat</keyword>
<gene>
    <name evidence="8" type="ORF">AMSG_06787</name>
</gene>
<dbReference type="SUPFAM" id="SSF103506">
    <property type="entry name" value="Mitochondrial carrier"/>
    <property type="match status" value="1"/>
</dbReference>
<dbReference type="GeneID" id="25565869"/>
<evidence type="ECO:0000256" key="5">
    <source>
        <dbReference type="ARBA" id="ARBA00023136"/>
    </source>
</evidence>
<proteinExistence type="inferred from homology"/>
<feature type="repeat" description="Solcar" evidence="6">
    <location>
        <begin position="25"/>
        <end position="115"/>
    </location>
</feature>
<dbReference type="PRINTS" id="PR00926">
    <property type="entry name" value="MITOCARRIER"/>
</dbReference>